<evidence type="ECO:0000313" key="3">
    <source>
        <dbReference type="Proteomes" id="UP001596053"/>
    </source>
</evidence>
<dbReference type="Proteomes" id="UP001596053">
    <property type="component" value="Unassembled WGS sequence"/>
</dbReference>
<protein>
    <submittedName>
        <fullName evidence="2">Cysteine rich repeat-containing protein</fullName>
    </submittedName>
</protein>
<evidence type="ECO:0000313" key="2">
    <source>
        <dbReference type="EMBL" id="MFC5422532.1"/>
    </source>
</evidence>
<dbReference type="RefSeq" id="WP_092158566.1">
    <property type="nucleotide sequence ID" value="NZ_JBHSLW010000039.1"/>
</dbReference>
<dbReference type="Pfam" id="PF00839">
    <property type="entry name" value="Cys_rich_FGFR"/>
    <property type="match status" value="1"/>
</dbReference>
<evidence type="ECO:0000256" key="1">
    <source>
        <dbReference type="SAM" id="SignalP"/>
    </source>
</evidence>
<name>A0ABW0IWR1_9HYPH</name>
<accession>A0ABW0IWR1</accession>
<sequence length="79" mass="8131">MSRSLALAFAGLLLPATAFAQAPDRAAIRKACAADFQANCPGIKPGGGRLAACLKEKRASFSEACLTTLQQARAQRPGG</sequence>
<feature type="chain" id="PRO_5045496285" evidence="1">
    <location>
        <begin position="21"/>
        <end position="79"/>
    </location>
</feature>
<reference evidence="3" key="1">
    <citation type="journal article" date="2019" name="Int. J. Syst. Evol. Microbiol.">
        <title>The Global Catalogue of Microorganisms (GCM) 10K type strain sequencing project: providing services to taxonomists for standard genome sequencing and annotation.</title>
        <authorList>
            <consortium name="The Broad Institute Genomics Platform"/>
            <consortium name="The Broad Institute Genome Sequencing Center for Infectious Disease"/>
            <person name="Wu L."/>
            <person name="Ma J."/>
        </authorList>
    </citation>
    <scope>NUCLEOTIDE SEQUENCE [LARGE SCALE GENOMIC DNA]</scope>
    <source>
        <strain evidence="3">NCAIM B.01391</strain>
    </source>
</reference>
<organism evidence="2 3">
    <name type="scientific">Bosea eneae</name>
    <dbReference type="NCBI Taxonomy" id="151454"/>
    <lineage>
        <taxon>Bacteria</taxon>
        <taxon>Pseudomonadati</taxon>
        <taxon>Pseudomonadota</taxon>
        <taxon>Alphaproteobacteria</taxon>
        <taxon>Hyphomicrobiales</taxon>
        <taxon>Boseaceae</taxon>
        <taxon>Bosea</taxon>
    </lineage>
</organism>
<proteinExistence type="predicted"/>
<keyword evidence="3" id="KW-1185">Reference proteome</keyword>
<feature type="signal peptide" evidence="1">
    <location>
        <begin position="1"/>
        <end position="20"/>
    </location>
</feature>
<dbReference type="InterPro" id="IPR001893">
    <property type="entry name" value="Cys-rich_GLG1_repeat"/>
</dbReference>
<comment type="caution">
    <text evidence="2">The sequence shown here is derived from an EMBL/GenBank/DDBJ whole genome shotgun (WGS) entry which is preliminary data.</text>
</comment>
<gene>
    <name evidence="2" type="ORF">ACFPOB_23480</name>
</gene>
<dbReference type="EMBL" id="JBHSLW010000039">
    <property type="protein sequence ID" value="MFC5422532.1"/>
    <property type="molecule type" value="Genomic_DNA"/>
</dbReference>
<keyword evidence="1" id="KW-0732">Signal</keyword>